<organism evidence="2 3">
    <name type="scientific">Acinetobacter gyllenbergii CIP 110306 = MTCC 11365</name>
    <dbReference type="NCBI Taxonomy" id="1217657"/>
    <lineage>
        <taxon>Bacteria</taxon>
        <taxon>Pseudomonadati</taxon>
        <taxon>Pseudomonadota</taxon>
        <taxon>Gammaproteobacteria</taxon>
        <taxon>Moraxellales</taxon>
        <taxon>Moraxellaceae</taxon>
        <taxon>Acinetobacter</taxon>
    </lineage>
</organism>
<name>A0A829HIF6_9GAMM</name>
<evidence type="ECO:0000256" key="1">
    <source>
        <dbReference type="SAM" id="SignalP"/>
    </source>
</evidence>
<dbReference type="EMBL" id="ATGG01000011">
    <property type="protein sequence ID" value="EPF87872.1"/>
    <property type="molecule type" value="Genomic_DNA"/>
</dbReference>
<dbReference type="Proteomes" id="UP000014523">
    <property type="component" value="Unassembled WGS sequence"/>
</dbReference>
<comment type="caution">
    <text evidence="2">The sequence shown here is derived from an EMBL/GenBank/DDBJ whole genome shotgun (WGS) entry which is preliminary data.</text>
</comment>
<gene>
    <name evidence="2" type="ORF">F957_01159</name>
</gene>
<feature type="signal peptide" evidence="1">
    <location>
        <begin position="1"/>
        <end position="21"/>
    </location>
</feature>
<protein>
    <submittedName>
        <fullName evidence="2">Uncharacterized protein</fullName>
    </submittedName>
</protein>
<evidence type="ECO:0000313" key="2">
    <source>
        <dbReference type="EMBL" id="EPF87872.1"/>
    </source>
</evidence>
<keyword evidence="1" id="KW-0732">Signal</keyword>
<dbReference type="GeneID" id="99059660"/>
<feature type="chain" id="PRO_5032519123" evidence="1">
    <location>
        <begin position="22"/>
        <end position="80"/>
    </location>
</feature>
<dbReference type="RefSeq" id="WP_016540355.1">
    <property type="nucleotide sequence ID" value="NZ_ASQH01000001.1"/>
</dbReference>
<evidence type="ECO:0000313" key="3">
    <source>
        <dbReference type="Proteomes" id="UP000014523"/>
    </source>
</evidence>
<accession>A0A829HIF6</accession>
<dbReference type="AlphaFoldDB" id="A0A829HIF6"/>
<proteinExistence type="predicted"/>
<sequence length="80" mass="9062">MKIKSLLLGLILLTTLNSANAAMYGWWTYINESVQGVTKTCYWKREILNSNGTGSGQYQYYNFVIVAMSSCMSHTEKLPK</sequence>
<keyword evidence="3" id="KW-1185">Reference proteome</keyword>
<reference evidence="2 3" key="1">
    <citation type="submission" date="2013-06" db="EMBL/GenBank/DDBJ databases">
        <title>The Genome Sequence of Acinetobacter gyllenbergii CIP 110306.</title>
        <authorList>
            <consortium name="The Broad Institute Genome Sequencing Platform"/>
            <consortium name="The Broad Institute Genome Sequencing Center for Infectious Disease"/>
            <person name="Cerqueira G."/>
            <person name="Feldgarden M."/>
            <person name="Courvalin P."/>
            <person name="Perichon B."/>
            <person name="Grillot-Courvalin C."/>
            <person name="Clermont D."/>
            <person name="Rocha E."/>
            <person name="Yoon E.-J."/>
            <person name="Nemec A."/>
            <person name="Young S.K."/>
            <person name="Zeng Q."/>
            <person name="Gargeya S."/>
            <person name="Fitzgerald M."/>
            <person name="Abouelleil A."/>
            <person name="Alvarado L."/>
            <person name="Berlin A.M."/>
            <person name="Chapman S.B."/>
            <person name="Dewar J."/>
            <person name="Goldberg J."/>
            <person name="Griggs A."/>
            <person name="Gujja S."/>
            <person name="Hansen M."/>
            <person name="Howarth C."/>
            <person name="Imamovic A."/>
            <person name="Larimer J."/>
            <person name="McCowan C."/>
            <person name="Murphy C."/>
            <person name="Pearson M."/>
            <person name="Priest M."/>
            <person name="Roberts A."/>
            <person name="Saif S."/>
            <person name="Shea T."/>
            <person name="Sykes S."/>
            <person name="Wortman J."/>
            <person name="Nusbaum C."/>
            <person name="Birren B."/>
        </authorList>
    </citation>
    <scope>NUCLEOTIDE SEQUENCE [LARGE SCALE GENOMIC DNA]</scope>
    <source>
        <strain evidence="2 3">CIP 110306</strain>
    </source>
</reference>